<dbReference type="STRING" id="418459.E3KWZ8"/>
<dbReference type="KEGG" id="pgr:PGTG_14230"/>
<sequence length="86" mass="9533">MKWVASFSHLDEETGSKMDLQNLATVITPNILKPTLLLGETPPNKRVFIPDRQEESLPASWIVYQIAGRDSSRQAGGQATLLTTDH</sequence>
<name>E3KWZ8_PUCGT</name>
<protein>
    <recommendedName>
        <fullName evidence="3">Rho-GAP domain-containing protein</fullName>
    </recommendedName>
</protein>
<dbReference type="EMBL" id="DS178317">
    <property type="protein sequence ID" value="EFP88891.2"/>
    <property type="molecule type" value="Genomic_DNA"/>
</dbReference>
<reference key="1">
    <citation type="submission" date="2007-01" db="EMBL/GenBank/DDBJ databases">
        <title>The Genome Sequence of Puccinia graminis f. sp. tritici Strain CRL 75-36-700-3.</title>
        <authorList>
            <consortium name="The Broad Institute Genome Sequencing Platform"/>
            <person name="Birren B."/>
            <person name="Lander E."/>
            <person name="Galagan J."/>
            <person name="Nusbaum C."/>
            <person name="Devon K."/>
            <person name="Cuomo C."/>
            <person name="Jaffe D."/>
            <person name="Butler J."/>
            <person name="Alvarez P."/>
            <person name="Gnerre S."/>
            <person name="Grabherr M."/>
            <person name="Mauceli E."/>
            <person name="Brockman W."/>
            <person name="Young S."/>
            <person name="LaButti K."/>
            <person name="Sykes S."/>
            <person name="DeCaprio D."/>
            <person name="Crawford M."/>
            <person name="Koehrsen M."/>
            <person name="Engels R."/>
            <person name="Montgomery P."/>
            <person name="Pearson M."/>
            <person name="Howarth C."/>
            <person name="Larson L."/>
            <person name="White J."/>
            <person name="Zeng Q."/>
            <person name="Kodira C."/>
            <person name="Yandava C."/>
            <person name="Alvarado L."/>
            <person name="O'Leary S."/>
            <person name="Szabo L."/>
            <person name="Dean R."/>
            <person name="Schein J."/>
        </authorList>
    </citation>
    <scope>NUCLEOTIDE SEQUENCE</scope>
    <source>
        <strain>CRL 75-36-700-3</strain>
    </source>
</reference>
<dbReference type="RefSeq" id="XP_003333310.2">
    <property type="nucleotide sequence ID" value="XM_003333262.2"/>
</dbReference>
<dbReference type="VEuPathDB" id="FungiDB:PGTG_14230"/>
<accession>E3KWZ8</accession>
<gene>
    <name evidence="1" type="ORF">PGTG_14230</name>
</gene>
<evidence type="ECO:0008006" key="3">
    <source>
        <dbReference type="Google" id="ProtNLM"/>
    </source>
</evidence>
<dbReference type="InParanoid" id="E3KWZ8"/>
<evidence type="ECO:0000313" key="2">
    <source>
        <dbReference type="Proteomes" id="UP000008783"/>
    </source>
</evidence>
<reference evidence="2" key="2">
    <citation type="journal article" date="2011" name="Proc. Natl. Acad. Sci. U.S.A.">
        <title>Obligate biotrophy features unraveled by the genomic analysis of rust fungi.</title>
        <authorList>
            <person name="Duplessis S."/>
            <person name="Cuomo C.A."/>
            <person name="Lin Y.-C."/>
            <person name="Aerts A."/>
            <person name="Tisserant E."/>
            <person name="Veneault-Fourrey C."/>
            <person name="Joly D.L."/>
            <person name="Hacquard S."/>
            <person name="Amselem J."/>
            <person name="Cantarel B.L."/>
            <person name="Chiu R."/>
            <person name="Coutinho P.M."/>
            <person name="Feau N."/>
            <person name="Field M."/>
            <person name="Frey P."/>
            <person name="Gelhaye E."/>
            <person name="Goldberg J."/>
            <person name="Grabherr M.G."/>
            <person name="Kodira C.D."/>
            <person name="Kohler A."/>
            <person name="Kuees U."/>
            <person name="Lindquist E.A."/>
            <person name="Lucas S.M."/>
            <person name="Mago R."/>
            <person name="Mauceli E."/>
            <person name="Morin E."/>
            <person name="Murat C."/>
            <person name="Pangilinan J.L."/>
            <person name="Park R."/>
            <person name="Pearson M."/>
            <person name="Quesneville H."/>
            <person name="Rouhier N."/>
            <person name="Sakthikumar S."/>
            <person name="Salamov A.A."/>
            <person name="Schmutz J."/>
            <person name="Selles B."/>
            <person name="Shapiro H."/>
            <person name="Tanguay P."/>
            <person name="Tuskan G.A."/>
            <person name="Henrissat B."/>
            <person name="Van de Peer Y."/>
            <person name="Rouze P."/>
            <person name="Ellis J.G."/>
            <person name="Dodds P.N."/>
            <person name="Schein J.E."/>
            <person name="Zhong S."/>
            <person name="Hamelin R.C."/>
            <person name="Grigoriev I.V."/>
            <person name="Szabo L.J."/>
            <person name="Martin F."/>
        </authorList>
    </citation>
    <scope>NUCLEOTIDE SEQUENCE [LARGE SCALE GENOMIC DNA]</scope>
    <source>
        <strain evidence="2">CRL 75-36-700-3 / race SCCL</strain>
    </source>
</reference>
<dbReference type="HOGENOM" id="CLU_180237_0_0_1"/>
<keyword evidence="2" id="KW-1185">Reference proteome</keyword>
<dbReference type="AlphaFoldDB" id="E3KWZ8"/>
<proteinExistence type="predicted"/>
<organism evidence="1 2">
    <name type="scientific">Puccinia graminis f. sp. tritici (strain CRL 75-36-700-3 / race SCCL)</name>
    <name type="common">Black stem rust fungus</name>
    <dbReference type="NCBI Taxonomy" id="418459"/>
    <lineage>
        <taxon>Eukaryota</taxon>
        <taxon>Fungi</taxon>
        <taxon>Dikarya</taxon>
        <taxon>Basidiomycota</taxon>
        <taxon>Pucciniomycotina</taxon>
        <taxon>Pucciniomycetes</taxon>
        <taxon>Pucciniales</taxon>
        <taxon>Pucciniaceae</taxon>
        <taxon>Puccinia</taxon>
    </lineage>
</organism>
<dbReference type="OrthoDB" id="20689at2759"/>
<dbReference type="Proteomes" id="UP000008783">
    <property type="component" value="Unassembled WGS sequence"/>
</dbReference>
<dbReference type="GeneID" id="10542169"/>
<evidence type="ECO:0000313" key="1">
    <source>
        <dbReference type="EMBL" id="EFP88891.2"/>
    </source>
</evidence>
<dbReference type="eggNOG" id="KOG2710">
    <property type="taxonomic scope" value="Eukaryota"/>
</dbReference>